<dbReference type="InterPro" id="IPR050679">
    <property type="entry name" value="Bact_HTH_transcr_reg"/>
</dbReference>
<reference evidence="5 6" key="1">
    <citation type="submission" date="2024-10" db="EMBL/GenBank/DDBJ databases">
        <title>Novel secondary metabolite-producing bacteria for plant disease control.</title>
        <authorList>
            <person name="Chevrette M."/>
        </authorList>
    </citation>
    <scope>NUCLEOTIDE SEQUENCE [LARGE SCALE GENOMIC DNA]</scope>
    <source>
        <strain evidence="5 6">J30 TE3557</strain>
    </source>
</reference>
<evidence type="ECO:0000256" key="2">
    <source>
        <dbReference type="ARBA" id="ARBA00023125"/>
    </source>
</evidence>
<evidence type="ECO:0000313" key="6">
    <source>
        <dbReference type="Proteomes" id="UP001620520"/>
    </source>
</evidence>
<dbReference type="InterPro" id="IPR028978">
    <property type="entry name" value="Chorismate_lyase_/UTRA_dom_sf"/>
</dbReference>
<evidence type="ECO:0000313" key="5">
    <source>
        <dbReference type="EMBL" id="MFK4640107.1"/>
    </source>
</evidence>
<dbReference type="Gene3D" id="1.10.10.10">
    <property type="entry name" value="Winged helix-like DNA-binding domain superfamily/Winged helix DNA-binding domain"/>
    <property type="match status" value="1"/>
</dbReference>
<keyword evidence="3" id="KW-0804">Transcription</keyword>
<evidence type="ECO:0000256" key="1">
    <source>
        <dbReference type="ARBA" id="ARBA00023015"/>
    </source>
</evidence>
<dbReference type="InterPro" id="IPR000524">
    <property type="entry name" value="Tscrpt_reg_HTH_GntR"/>
</dbReference>
<name>A0ABW8N946_9MICC</name>
<sequence length="265" mass="29262">MGSGNLYYQLVSNQQNAPLHVRLSEEFMRRITDGEWPPGFQLPSEAELCREFGTSRGPIRQALAFLRSEGAVTGGRGRPPMVRSSVPSQSFSTFNSFTEWALGIGKKPGQRTLEVARREASPEAAEALGLVPGTTVVEVLRVRYLDEAPAMIERTTFVLDVGRKLFDFDTDSGSIFAFLKEQGVDLHSARHTIDAVAASDDDAELLAQPEGIPLLRERRITRSGDGQPLEYSEDRYLPALTNFTIDNTVERRAALVRIHTEGATP</sequence>
<keyword evidence="6" id="KW-1185">Reference proteome</keyword>
<dbReference type="SMART" id="SM00345">
    <property type="entry name" value="HTH_GNTR"/>
    <property type="match status" value="1"/>
</dbReference>
<dbReference type="InterPro" id="IPR036388">
    <property type="entry name" value="WH-like_DNA-bd_sf"/>
</dbReference>
<dbReference type="SMART" id="SM00866">
    <property type="entry name" value="UTRA"/>
    <property type="match status" value="1"/>
</dbReference>
<comment type="caution">
    <text evidence="5">The sequence shown here is derived from an EMBL/GenBank/DDBJ whole genome shotgun (WGS) entry which is preliminary data.</text>
</comment>
<dbReference type="Pfam" id="PF07702">
    <property type="entry name" value="UTRA"/>
    <property type="match status" value="1"/>
</dbReference>
<dbReference type="PANTHER" id="PTHR44846:SF1">
    <property type="entry name" value="MANNOSYL-D-GLYCERATE TRANSPORT_METABOLISM SYSTEM REPRESSOR MNGR-RELATED"/>
    <property type="match status" value="1"/>
</dbReference>
<accession>A0ABW8N946</accession>
<dbReference type="EMBL" id="JBIYEW010000003">
    <property type="protein sequence ID" value="MFK4640107.1"/>
    <property type="molecule type" value="Genomic_DNA"/>
</dbReference>
<dbReference type="Gene3D" id="3.40.1410.10">
    <property type="entry name" value="Chorismate lyase-like"/>
    <property type="match status" value="1"/>
</dbReference>
<dbReference type="SUPFAM" id="SSF64288">
    <property type="entry name" value="Chorismate lyase-like"/>
    <property type="match status" value="1"/>
</dbReference>
<dbReference type="InterPro" id="IPR036390">
    <property type="entry name" value="WH_DNA-bd_sf"/>
</dbReference>
<protein>
    <submittedName>
        <fullName evidence="5">GntR family transcriptional regulator</fullName>
    </submittedName>
</protein>
<dbReference type="PROSITE" id="PS50949">
    <property type="entry name" value="HTH_GNTR"/>
    <property type="match status" value="1"/>
</dbReference>
<evidence type="ECO:0000259" key="4">
    <source>
        <dbReference type="PROSITE" id="PS50949"/>
    </source>
</evidence>
<proteinExistence type="predicted"/>
<keyword evidence="2" id="KW-0238">DNA-binding</keyword>
<dbReference type="PRINTS" id="PR00035">
    <property type="entry name" value="HTHGNTR"/>
</dbReference>
<organism evidence="5 6">
    <name type="scientific">Paenarthrobacter histidinolovorans</name>
    <dbReference type="NCBI Taxonomy" id="43664"/>
    <lineage>
        <taxon>Bacteria</taxon>
        <taxon>Bacillati</taxon>
        <taxon>Actinomycetota</taxon>
        <taxon>Actinomycetes</taxon>
        <taxon>Micrococcales</taxon>
        <taxon>Micrococcaceae</taxon>
        <taxon>Paenarthrobacter</taxon>
    </lineage>
</organism>
<dbReference type="InterPro" id="IPR011663">
    <property type="entry name" value="UTRA"/>
</dbReference>
<keyword evidence="1" id="KW-0805">Transcription regulation</keyword>
<dbReference type="Proteomes" id="UP001620520">
    <property type="component" value="Unassembled WGS sequence"/>
</dbReference>
<feature type="domain" description="HTH gntR-type" evidence="4">
    <location>
        <begin position="17"/>
        <end position="85"/>
    </location>
</feature>
<dbReference type="Pfam" id="PF00392">
    <property type="entry name" value="GntR"/>
    <property type="match status" value="1"/>
</dbReference>
<dbReference type="CDD" id="cd07377">
    <property type="entry name" value="WHTH_GntR"/>
    <property type="match status" value="1"/>
</dbReference>
<gene>
    <name evidence="5" type="ORF">ABIA52_002996</name>
</gene>
<dbReference type="PANTHER" id="PTHR44846">
    <property type="entry name" value="MANNOSYL-D-GLYCERATE TRANSPORT/METABOLISM SYSTEM REPRESSOR MNGR-RELATED"/>
    <property type="match status" value="1"/>
</dbReference>
<dbReference type="SUPFAM" id="SSF46785">
    <property type="entry name" value="Winged helix' DNA-binding domain"/>
    <property type="match status" value="1"/>
</dbReference>
<evidence type="ECO:0000256" key="3">
    <source>
        <dbReference type="ARBA" id="ARBA00023163"/>
    </source>
</evidence>